<protein>
    <submittedName>
        <fullName evidence="1">Uncharacterized protein</fullName>
    </submittedName>
</protein>
<evidence type="ECO:0000313" key="1">
    <source>
        <dbReference type="EMBL" id="RLJ80417.1"/>
    </source>
</evidence>
<name>A0A497YD73_9SPHI</name>
<dbReference type="AlphaFoldDB" id="A0A497YD73"/>
<evidence type="ECO:0000313" key="2">
    <source>
        <dbReference type="Proteomes" id="UP000273898"/>
    </source>
</evidence>
<dbReference type="Proteomes" id="UP000273898">
    <property type="component" value="Unassembled WGS sequence"/>
</dbReference>
<comment type="caution">
    <text evidence="1">The sequence shown here is derived from an EMBL/GenBank/DDBJ whole genome shotgun (WGS) entry which is preliminary data.</text>
</comment>
<sequence>MKEKYPQDPETVVFEQRGIDIDTETDYNNLISQQ</sequence>
<accession>A0A497YD73</accession>
<organism evidence="1 2">
    <name type="scientific">Pedobacter alluvionis</name>
    <dbReference type="NCBI Taxonomy" id="475253"/>
    <lineage>
        <taxon>Bacteria</taxon>
        <taxon>Pseudomonadati</taxon>
        <taxon>Bacteroidota</taxon>
        <taxon>Sphingobacteriia</taxon>
        <taxon>Sphingobacteriales</taxon>
        <taxon>Sphingobacteriaceae</taxon>
        <taxon>Pedobacter</taxon>
    </lineage>
</organism>
<proteinExistence type="predicted"/>
<gene>
    <name evidence="1" type="ORF">BCL90_1182</name>
</gene>
<reference evidence="1 2" key="1">
    <citation type="submission" date="2018-10" db="EMBL/GenBank/DDBJ databases">
        <title>Genomic Encyclopedia of Archaeal and Bacterial Type Strains, Phase II (KMG-II): from individual species to whole genera.</title>
        <authorList>
            <person name="Goeker M."/>
        </authorList>
    </citation>
    <scope>NUCLEOTIDE SEQUENCE [LARGE SCALE GENOMIC DNA]</scope>
    <source>
        <strain evidence="1 2">DSM 19624</strain>
    </source>
</reference>
<dbReference type="EMBL" id="RCCK01000010">
    <property type="protein sequence ID" value="RLJ80417.1"/>
    <property type="molecule type" value="Genomic_DNA"/>
</dbReference>